<evidence type="ECO:0000256" key="1">
    <source>
        <dbReference type="SAM" id="MobiDB-lite"/>
    </source>
</evidence>
<gene>
    <name evidence="2" type="ORF">GCM10011612_17450</name>
</gene>
<dbReference type="Proteomes" id="UP000614239">
    <property type="component" value="Unassembled WGS sequence"/>
</dbReference>
<proteinExistence type="predicted"/>
<reference evidence="2" key="2">
    <citation type="submission" date="2020-09" db="EMBL/GenBank/DDBJ databases">
        <authorList>
            <person name="Sun Q."/>
            <person name="Zhou Y."/>
        </authorList>
    </citation>
    <scope>NUCLEOTIDE SEQUENCE</scope>
    <source>
        <strain evidence="2">CGMCC 4.7372</strain>
    </source>
</reference>
<keyword evidence="3" id="KW-1185">Reference proteome</keyword>
<dbReference type="AlphaFoldDB" id="A0A8H9H9Q5"/>
<evidence type="ECO:0000313" key="3">
    <source>
        <dbReference type="Proteomes" id="UP000614239"/>
    </source>
</evidence>
<organism evidence="2 3">
    <name type="scientific">Actinomyces gaoshouyii</name>
    <dbReference type="NCBI Taxonomy" id="1960083"/>
    <lineage>
        <taxon>Bacteria</taxon>
        <taxon>Bacillati</taxon>
        <taxon>Actinomycetota</taxon>
        <taxon>Actinomycetes</taxon>
        <taxon>Actinomycetales</taxon>
        <taxon>Actinomycetaceae</taxon>
        <taxon>Actinomyces</taxon>
    </lineage>
</organism>
<comment type="caution">
    <text evidence="2">The sequence shown here is derived from an EMBL/GenBank/DDBJ whole genome shotgun (WGS) entry which is preliminary data.</text>
</comment>
<feature type="region of interest" description="Disordered" evidence="1">
    <location>
        <begin position="1"/>
        <end position="55"/>
    </location>
</feature>
<protein>
    <submittedName>
        <fullName evidence="2">Uncharacterized protein</fullName>
    </submittedName>
</protein>
<sequence>MAAGYRRAGGDTQVDSGTRAGAVDSPAPPPGSASGAAARPDHDPYDALKTPLTMT</sequence>
<dbReference type="EMBL" id="BMNJ01000006">
    <property type="protein sequence ID" value="GGO99658.1"/>
    <property type="molecule type" value="Genomic_DNA"/>
</dbReference>
<evidence type="ECO:0000313" key="2">
    <source>
        <dbReference type="EMBL" id="GGO99658.1"/>
    </source>
</evidence>
<reference evidence="2" key="1">
    <citation type="journal article" date="2014" name="Int. J. Syst. Evol. Microbiol.">
        <title>Complete genome sequence of Corynebacterium casei LMG S-19264T (=DSM 44701T), isolated from a smear-ripened cheese.</title>
        <authorList>
            <consortium name="US DOE Joint Genome Institute (JGI-PGF)"/>
            <person name="Walter F."/>
            <person name="Albersmeier A."/>
            <person name="Kalinowski J."/>
            <person name="Ruckert C."/>
        </authorList>
    </citation>
    <scope>NUCLEOTIDE SEQUENCE</scope>
    <source>
        <strain evidence="2">CGMCC 4.7372</strain>
    </source>
</reference>
<accession>A0A8H9H9Q5</accession>
<name>A0A8H9H9Q5_9ACTO</name>